<keyword evidence="5 6" id="KW-0472">Membrane</keyword>
<evidence type="ECO:0000256" key="3">
    <source>
        <dbReference type="ARBA" id="ARBA00022692"/>
    </source>
</evidence>
<evidence type="ECO:0000256" key="4">
    <source>
        <dbReference type="ARBA" id="ARBA00022989"/>
    </source>
</evidence>
<dbReference type="GO" id="GO:0016020">
    <property type="term" value="C:membrane"/>
    <property type="evidence" value="ECO:0007669"/>
    <property type="project" value="UniProtKB-SubCell"/>
</dbReference>
<dbReference type="AlphaFoldDB" id="V4RNT9"/>
<feature type="transmembrane region" description="Helical" evidence="6">
    <location>
        <begin position="125"/>
        <end position="145"/>
    </location>
</feature>
<feature type="transmembrane region" description="Helical" evidence="6">
    <location>
        <begin position="71"/>
        <end position="93"/>
    </location>
</feature>
<comment type="caution">
    <text evidence="8">The sequence shown here is derived from an EMBL/GenBank/DDBJ whole genome shotgun (WGS) entry which is preliminary data.</text>
</comment>
<dbReference type="OrthoDB" id="8478621at2"/>
<dbReference type="RefSeq" id="WP_023430837.1">
    <property type="nucleotide sequence ID" value="NZ_AWXZ01000013.1"/>
</dbReference>
<comment type="similarity">
    <text evidence="2">Belongs to the EamA transporter family.</text>
</comment>
<feature type="domain" description="EamA" evidence="7">
    <location>
        <begin position="157"/>
        <end position="290"/>
    </location>
</feature>
<dbReference type="Pfam" id="PF00892">
    <property type="entry name" value="EamA"/>
    <property type="match status" value="2"/>
</dbReference>
<name>V4RNT9_9HYPH</name>
<proteinExistence type="inferred from homology"/>
<feature type="transmembrane region" description="Helical" evidence="6">
    <location>
        <begin position="251"/>
        <end position="268"/>
    </location>
</feature>
<evidence type="ECO:0000259" key="7">
    <source>
        <dbReference type="Pfam" id="PF00892"/>
    </source>
</evidence>
<comment type="subcellular location">
    <subcellularLocation>
        <location evidence="1">Membrane</location>
        <topology evidence="1">Multi-pass membrane protein</topology>
    </subcellularLocation>
</comment>
<feature type="transmembrane region" description="Helical" evidence="6">
    <location>
        <begin position="151"/>
        <end position="175"/>
    </location>
</feature>
<dbReference type="Proteomes" id="UP000017819">
    <property type="component" value="Unassembled WGS sequence"/>
</dbReference>
<dbReference type="InterPro" id="IPR050638">
    <property type="entry name" value="AA-Vitamin_Transporters"/>
</dbReference>
<feature type="domain" description="EamA" evidence="7">
    <location>
        <begin position="10"/>
        <end position="140"/>
    </location>
</feature>
<dbReference type="SUPFAM" id="SSF103481">
    <property type="entry name" value="Multidrug resistance efflux transporter EmrE"/>
    <property type="match status" value="2"/>
</dbReference>
<keyword evidence="9" id="KW-1185">Reference proteome</keyword>
<feature type="transmembrane region" description="Helical" evidence="6">
    <location>
        <begin position="187"/>
        <end position="211"/>
    </location>
</feature>
<protein>
    <recommendedName>
        <fullName evidence="7">EamA domain-containing protein</fullName>
    </recommendedName>
</protein>
<reference evidence="8 9" key="1">
    <citation type="journal article" date="2014" name="Genome Announc.">
        <title>Draft Genome Sequence of Lutibaculum baratangense Strain AMV1T, Isolated from a Mud Volcano in Andamans, India.</title>
        <authorList>
            <person name="Singh A."/>
            <person name="Sreenivas A."/>
            <person name="Sathyanarayana Reddy G."/>
            <person name="Pinnaka A.K."/>
            <person name="Shivaji S."/>
        </authorList>
    </citation>
    <scope>NUCLEOTIDE SEQUENCE [LARGE SCALE GENOMIC DNA]</scope>
    <source>
        <strain evidence="8 9">AMV1</strain>
    </source>
</reference>
<feature type="transmembrane region" description="Helical" evidence="6">
    <location>
        <begin position="99"/>
        <end position="118"/>
    </location>
</feature>
<dbReference type="PANTHER" id="PTHR32322:SF2">
    <property type="entry name" value="EAMA DOMAIN-CONTAINING PROTEIN"/>
    <property type="match status" value="1"/>
</dbReference>
<sequence length="301" mass="30814">MRLPLVRLAQLAALFTGVQIGSTLVATRIALDELGPMALGFLRYGLAALCLIPAYLASARTVIAPTDKGPLLLLGIGQFALLAVFLNLGLVFISPDRVAVAFATLPLVTMLAAALLGAERMSLRLGVAGMLAVAGVALAFSADLAQAGEGLAHEVVGIACVLVATLTVATCSVLFGPYLRRYPTVQVGTVAMVSAACALLPLAIGETWALAPGVLSAATLVAVAYVGISSGAGFLLWLFALKHAAPTQTTLLTSTSPLVAALVSAWLLDTQLRAAVFQGFALVFAALLLCLGQKRSTVPPP</sequence>
<keyword evidence="3 6" id="KW-0812">Transmembrane</keyword>
<evidence type="ECO:0000256" key="5">
    <source>
        <dbReference type="ARBA" id="ARBA00023136"/>
    </source>
</evidence>
<gene>
    <name evidence="8" type="ORF">N177_0688</name>
</gene>
<evidence type="ECO:0000313" key="8">
    <source>
        <dbReference type="EMBL" id="ESR26904.1"/>
    </source>
</evidence>
<accession>V4RNT9</accession>
<feature type="transmembrane region" description="Helical" evidence="6">
    <location>
        <begin position="274"/>
        <end position="292"/>
    </location>
</feature>
<dbReference type="InterPro" id="IPR000620">
    <property type="entry name" value="EamA_dom"/>
</dbReference>
<organism evidence="8 9">
    <name type="scientific">Lutibaculum baratangense AMV1</name>
    <dbReference type="NCBI Taxonomy" id="631454"/>
    <lineage>
        <taxon>Bacteria</taxon>
        <taxon>Pseudomonadati</taxon>
        <taxon>Pseudomonadota</taxon>
        <taxon>Alphaproteobacteria</taxon>
        <taxon>Hyphomicrobiales</taxon>
        <taxon>Tepidamorphaceae</taxon>
        <taxon>Lutibaculum</taxon>
    </lineage>
</organism>
<dbReference type="PATRIC" id="fig|631454.5.peg.678"/>
<dbReference type="eggNOG" id="COG0697">
    <property type="taxonomic scope" value="Bacteria"/>
</dbReference>
<keyword evidence="4 6" id="KW-1133">Transmembrane helix</keyword>
<dbReference type="STRING" id="631454.N177_0688"/>
<evidence type="ECO:0000256" key="6">
    <source>
        <dbReference type="SAM" id="Phobius"/>
    </source>
</evidence>
<evidence type="ECO:0000313" key="9">
    <source>
        <dbReference type="Proteomes" id="UP000017819"/>
    </source>
</evidence>
<dbReference type="PANTHER" id="PTHR32322">
    <property type="entry name" value="INNER MEMBRANE TRANSPORTER"/>
    <property type="match status" value="1"/>
</dbReference>
<feature type="transmembrane region" description="Helical" evidence="6">
    <location>
        <begin position="42"/>
        <end position="59"/>
    </location>
</feature>
<feature type="transmembrane region" description="Helical" evidence="6">
    <location>
        <begin position="217"/>
        <end position="239"/>
    </location>
</feature>
<dbReference type="EMBL" id="AWXZ01000013">
    <property type="protein sequence ID" value="ESR26904.1"/>
    <property type="molecule type" value="Genomic_DNA"/>
</dbReference>
<dbReference type="InterPro" id="IPR037185">
    <property type="entry name" value="EmrE-like"/>
</dbReference>
<evidence type="ECO:0000256" key="1">
    <source>
        <dbReference type="ARBA" id="ARBA00004141"/>
    </source>
</evidence>
<evidence type="ECO:0000256" key="2">
    <source>
        <dbReference type="ARBA" id="ARBA00007362"/>
    </source>
</evidence>